<dbReference type="RefSeq" id="WP_152727530.1">
    <property type="nucleotide sequence ID" value="NZ_JAABOZ010000001.1"/>
</dbReference>
<dbReference type="Proteomes" id="UP000470470">
    <property type="component" value="Unassembled WGS sequence"/>
</dbReference>
<protein>
    <submittedName>
        <fullName evidence="3">NADP-dependent oxidoreductase</fullName>
    </submittedName>
</protein>
<dbReference type="SUPFAM" id="SSF51735">
    <property type="entry name" value="NAD(P)-binding Rossmann-fold domains"/>
    <property type="match status" value="1"/>
</dbReference>
<dbReference type="Gene3D" id="3.90.180.10">
    <property type="entry name" value="Medium-chain alcohol dehydrogenases, catalytic domain"/>
    <property type="match status" value="1"/>
</dbReference>
<dbReference type="SMART" id="SM00829">
    <property type="entry name" value="PKS_ER"/>
    <property type="match status" value="1"/>
</dbReference>
<dbReference type="Gene3D" id="3.40.50.720">
    <property type="entry name" value="NAD(P)-binding Rossmann-like Domain"/>
    <property type="match status" value="1"/>
</dbReference>
<dbReference type="PANTHER" id="PTHR44154">
    <property type="entry name" value="QUINONE OXIDOREDUCTASE"/>
    <property type="match status" value="1"/>
</dbReference>
<feature type="domain" description="Enoyl reductase (ER)" evidence="2">
    <location>
        <begin position="10"/>
        <end position="312"/>
    </location>
</feature>
<keyword evidence="4" id="KW-1185">Reference proteome</keyword>
<gene>
    <name evidence="3" type="ORF">G1H19_10695</name>
</gene>
<dbReference type="InterPro" id="IPR020843">
    <property type="entry name" value="ER"/>
</dbReference>
<dbReference type="InterPro" id="IPR013154">
    <property type="entry name" value="ADH-like_N"/>
</dbReference>
<dbReference type="CDD" id="cd05289">
    <property type="entry name" value="MDR_like_2"/>
    <property type="match status" value="1"/>
</dbReference>
<keyword evidence="1" id="KW-0521">NADP</keyword>
<dbReference type="GO" id="GO:0016491">
    <property type="term" value="F:oxidoreductase activity"/>
    <property type="evidence" value="ECO:0007669"/>
    <property type="project" value="InterPro"/>
</dbReference>
<dbReference type="InterPro" id="IPR051603">
    <property type="entry name" value="Zinc-ADH_QOR/CCCR"/>
</dbReference>
<comment type="caution">
    <text evidence="3">The sequence shown here is derived from an EMBL/GenBank/DDBJ whole genome shotgun (WGS) entry which is preliminary data.</text>
</comment>
<dbReference type="SUPFAM" id="SSF50129">
    <property type="entry name" value="GroES-like"/>
    <property type="match status" value="1"/>
</dbReference>
<proteinExistence type="predicted"/>
<dbReference type="Pfam" id="PF13602">
    <property type="entry name" value="ADH_zinc_N_2"/>
    <property type="match status" value="1"/>
</dbReference>
<dbReference type="Pfam" id="PF08240">
    <property type="entry name" value="ADH_N"/>
    <property type="match status" value="1"/>
</dbReference>
<dbReference type="EMBL" id="JAAGWK010000012">
    <property type="protein sequence ID" value="NEL54468.1"/>
    <property type="molecule type" value="Genomic_DNA"/>
</dbReference>
<dbReference type="AlphaFoldDB" id="A0A7K3WDB3"/>
<dbReference type="PANTHER" id="PTHR44154:SF1">
    <property type="entry name" value="QUINONE OXIDOREDUCTASE"/>
    <property type="match status" value="1"/>
</dbReference>
<reference evidence="3 4" key="1">
    <citation type="submission" date="2020-02" db="EMBL/GenBank/DDBJ databases">
        <title>The whole genome sequence of CPCC 205119.</title>
        <authorList>
            <person name="Jiang Z."/>
        </authorList>
    </citation>
    <scope>NUCLEOTIDE SEQUENCE [LARGE SCALE GENOMIC DNA]</scope>
    <source>
        <strain evidence="3 4">CPCC 205119</strain>
    </source>
</reference>
<sequence>MRAQLLRESGTDPELADVPVPAVGDDDVLIRVTASSVNPRDLHIASGEAAAYMTYEYPVVLGTDLAGTVERVGAGVSDLAAGDRVFGTVHSMVAGARGSFAELAAAPRSSVVRTPDAVDDESAGALGHAAQTAWQCVEAVAASTGDVVLVHGASGGVGSYAVQVLLARGARVMATARSEPGAELLRSLGAEDVLDGSSADLGESVRDRHPEGIAAIVHLVPQAPAELTALARQVLATGGRVASTTFAAEPDALPGMVAGNVFGHADQAALQAIADLAAAGRLRAPVTRSFPLEQLTDAFAALGGGSTGKIAVRIAAH</sequence>
<evidence type="ECO:0000259" key="2">
    <source>
        <dbReference type="SMART" id="SM00829"/>
    </source>
</evidence>
<dbReference type="InterPro" id="IPR011032">
    <property type="entry name" value="GroES-like_sf"/>
</dbReference>
<organism evidence="3 4">
    <name type="scientific">Goekera deserti</name>
    <dbReference type="NCBI Taxonomy" id="2497753"/>
    <lineage>
        <taxon>Bacteria</taxon>
        <taxon>Bacillati</taxon>
        <taxon>Actinomycetota</taxon>
        <taxon>Actinomycetes</taxon>
        <taxon>Geodermatophilales</taxon>
        <taxon>Geodermatophilaceae</taxon>
        <taxon>Goekera</taxon>
    </lineage>
</organism>
<evidence type="ECO:0000313" key="3">
    <source>
        <dbReference type="EMBL" id="NEL54468.1"/>
    </source>
</evidence>
<evidence type="ECO:0000256" key="1">
    <source>
        <dbReference type="ARBA" id="ARBA00022857"/>
    </source>
</evidence>
<evidence type="ECO:0000313" key="4">
    <source>
        <dbReference type="Proteomes" id="UP000470470"/>
    </source>
</evidence>
<dbReference type="InterPro" id="IPR036291">
    <property type="entry name" value="NAD(P)-bd_dom_sf"/>
</dbReference>
<accession>A0A7K3WDB3</accession>
<name>A0A7K3WDB3_9ACTN</name>